<dbReference type="Pfam" id="PF08352">
    <property type="entry name" value="oligo_HPY"/>
    <property type="match status" value="1"/>
</dbReference>
<dbReference type="GO" id="GO:0005886">
    <property type="term" value="C:plasma membrane"/>
    <property type="evidence" value="ECO:0007669"/>
    <property type="project" value="UniProtKB-SubCell"/>
</dbReference>
<keyword evidence="7" id="KW-0472">Membrane</keyword>
<evidence type="ECO:0000256" key="2">
    <source>
        <dbReference type="ARBA" id="ARBA00005417"/>
    </source>
</evidence>
<evidence type="ECO:0000313" key="9">
    <source>
        <dbReference type="EMBL" id="HGF33192.1"/>
    </source>
</evidence>
<protein>
    <submittedName>
        <fullName evidence="9">ABC transporter ATP-binding protein</fullName>
    </submittedName>
</protein>
<name>A0A7C3ZA39_9BACT</name>
<dbReference type="InterPro" id="IPR013563">
    <property type="entry name" value="Oligopep_ABC_C"/>
</dbReference>
<dbReference type="PROSITE" id="PS50893">
    <property type="entry name" value="ABC_TRANSPORTER_2"/>
    <property type="match status" value="1"/>
</dbReference>
<keyword evidence="5" id="KW-0547">Nucleotide-binding</keyword>
<dbReference type="EMBL" id="DTMF01000056">
    <property type="protein sequence ID" value="HGF33192.1"/>
    <property type="molecule type" value="Genomic_DNA"/>
</dbReference>
<dbReference type="InterPro" id="IPR050388">
    <property type="entry name" value="ABC_Ni/Peptide_Import"/>
</dbReference>
<evidence type="ECO:0000256" key="5">
    <source>
        <dbReference type="ARBA" id="ARBA00022741"/>
    </source>
</evidence>
<evidence type="ECO:0000256" key="7">
    <source>
        <dbReference type="ARBA" id="ARBA00023136"/>
    </source>
</evidence>
<evidence type="ECO:0000259" key="8">
    <source>
        <dbReference type="PROSITE" id="PS50893"/>
    </source>
</evidence>
<keyword evidence="6 9" id="KW-0067">ATP-binding</keyword>
<evidence type="ECO:0000256" key="1">
    <source>
        <dbReference type="ARBA" id="ARBA00004417"/>
    </source>
</evidence>
<dbReference type="SUPFAM" id="SSF52540">
    <property type="entry name" value="P-loop containing nucleoside triphosphate hydrolases"/>
    <property type="match status" value="1"/>
</dbReference>
<dbReference type="SMART" id="SM00382">
    <property type="entry name" value="AAA"/>
    <property type="match status" value="1"/>
</dbReference>
<dbReference type="AlphaFoldDB" id="A0A7C3ZA39"/>
<dbReference type="Gene3D" id="3.40.50.300">
    <property type="entry name" value="P-loop containing nucleotide triphosphate hydrolases"/>
    <property type="match status" value="1"/>
</dbReference>
<organism evidence="9">
    <name type="scientific">Desulfobacca acetoxidans</name>
    <dbReference type="NCBI Taxonomy" id="60893"/>
    <lineage>
        <taxon>Bacteria</taxon>
        <taxon>Pseudomonadati</taxon>
        <taxon>Thermodesulfobacteriota</taxon>
        <taxon>Desulfobaccia</taxon>
        <taxon>Desulfobaccales</taxon>
        <taxon>Desulfobaccaceae</taxon>
        <taxon>Desulfobacca</taxon>
    </lineage>
</organism>
<comment type="caution">
    <text evidence="9">The sequence shown here is derived from an EMBL/GenBank/DDBJ whole genome shotgun (WGS) entry which is preliminary data.</text>
</comment>
<keyword evidence="4" id="KW-1003">Cell membrane</keyword>
<dbReference type="InterPro" id="IPR003593">
    <property type="entry name" value="AAA+_ATPase"/>
</dbReference>
<dbReference type="NCBIfam" id="TIGR01727">
    <property type="entry name" value="oligo_HPY"/>
    <property type="match status" value="1"/>
</dbReference>
<evidence type="ECO:0000256" key="3">
    <source>
        <dbReference type="ARBA" id="ARBA00022448"/>
    </source>
</evidence>
<dbReference type="InterPro" id="IPR003439">
    <property type="entry name" value="ABC_transporter-like_ATP-bd"/>
</dbReference>
<dbReference type="CDD" id="cd03257">
    <property type="entry name" value="ABC_NikE_OppD_transporters"/>
    <property type="match status" value="1"/>
</dbReference>
<reference evidence="9" key="1">
    <citation type="journal article" date="2020" name="mSystems">
        <title>Genome- and Community-Level Interaction Insights into Carbon Utilization and Element Cycling Functions of Hydrothermarchaeota in Hydrothermal Sediment.</title>
        <authorList>
            <person name="Zhou Z."/>
            <person name="Liu Y."/>
            <person name="Xu W."/>
            <person name="Pan J."/>
            <person name="Luo Z.H."/>
            <person name="Li M."/>
        </authorList>
    </citation>
    <scope>NUCLEOTIDE SEQUENCE [LARGE SCALE GENOMIC DNA]</scope>
    <source>
        <strain evidence="9">SpSt-897</strain>
    </source>
</reference>
<dbReference type="GO" id="GO:0015833">
    <property type="term" value="P:peptide transport"/>
    <property type="evidence" value="ECO:0007669"/>
    <property type="project" value="InterPro"/>
</dbReference>
<dbReference type="PANTHER" id="PTHR43297:SF2">
    <property type="entry name" value="DIPEPTIDE TRANSPORT ATP-BINDING PROTEIN DPPD"/>
    <property type="match status" value="1"/>
</dbReference>
<feature type="domain" description="ABC transporter" evidence="8">
    <location>
        <begin position="10"/>
        <end position="260"/>
    </location>
</feature>
<proteinExistence type="inferred from homology"/>
<accession>A0A7C3ZA39</accession>
<comment type="similarity">
    <text evidence="2">Belongs to the ABC transporter superfamily.</text>
</comment>
<evidence type="ECO:0000256" key="6">
    <source>
        <dbReference type="ARBA" id="ARBA00022840"/>
    </source>
</evidence>
<gene>
    <name evidence="9" type="ORF">ENW96_02240</name>
</gene>
<sequence length="330" mass="35965">MTATPDAPLLTVQDLHVHFHTPLGRLQAVAGVNLTLQAGETLGLVGESGCGKTVTALSVLRLLPPHTTEIEGEVHFAGENLLDLSPEDMRRLRGNRIGMVFQEPMTSLNPVFTVGDQVAEVLRLHRGLSHREARVAAIEALTRVGLPDAARRFDQYPHELSGGLRQRVLIAMALACGPELLIADEPTTALDVTIQAQILALLTRLRETLGLAVLFITHNLGVVAHTADRVAVMYAGLVVEEAPTTEIFQEPCHPYTWGLLASVPKLDFRQPLGQMLPAIPGQVPGALEIPAGCLFRDRCLKAHDRCEVPPPWLTVGPGHHVRCWLYENRS</sequence>
<keyword evidence="3" id="KW-0813">Transport</keyword>
<comment type="subcellular location">
    <subcellularLocation>
        <location evidence="1">Cell inner membrane</location>
        <topology evidence="1">Peripheral membrane protein</topology>
    </subcellularLocation>
</comment>
<dbReference type="FunFam" id="3.40.50.300:FF:000016">
    <property type="entry name" value="Oligopeptide ABC transporter ATP-binding component"/>
    <property type="match status" value="1"/>
</dbReference>
<evidence type="ECO:0000256" key="4">
    <source>
        <dbReference type="ARBA" id="ARBA00022475"/>
    </source>
</evidence>
<dbReference type="GO" id="GO:0016887">
    <property type="term" value="F:ATP hydrolysis activity"/>
    <property type="evidence" value="ECO:0007669"/>
    <property type="project" value="InterPro"/>
</dbReference>
<dbReference type="GO" id="GO:0005524">
    <property type="term" value="F:ATP binding"/>
    <property type="evidence" value="ECO:0007669"/>
    <property type="project" value="UniProtKB-KW"/>
</dbReference>
<dbReference type="Pfam" id="PF00005">
    <property type="entry name" value="ABC_tran"/>
    <property type="match status" value="1"/>
</dbReference>
<dbReference type="PANTHER" id="PTHR43297">
    <property type="entry name" value="OLIGOPEPTIDE TRANSPORT ATP-BINDING PROTEIN APPD"/>
    <property type="match status" value="1"/>
</dbReference>
<dbReference type="InterPro" id="IPR027417">
    <property type="entry name" value="P-loop_NTPase"/>
</dbReference>